<dbReference type="PROSITE" id="PS00409">
    <property type="entry name" value="PROKAR_NTER_METHYL"/>
    <property type="match status" value="1"/>
</dbReference>
<dbReference type="InterPro" id="IPR012902">
    <property type="entry name" value="N_methyl_site"/>
</dbReference>
<dbReference type="Pfam" id="PF07963">
    <property type="entry name" value="N_methyl"/>
    <property type="match status" value="1"/>
</dbReference>
<dbReference type="Proteomes" id="UP000318626">
    <property type="component" value="Chromosome"/>
</dbReference>
<dbReference type="InterPro" id="IPR027558">
    <property type="entry name" value="Pre_pil_HX9DG_C"/>
</dbReference>
<dbReference type="EMBL" id="CP036289">
    <property type="protein sequence ID" value="QDU75550.1"/>
    <property type="molecule type" value="Genomic_DNA"/>
</dbReference>
<keyword evidence="1" id="KW-1133">Transmembrane helix</keyword>
<evidence type="ECO:0000313" key="3">
    <source>
        <dbReference type="EMBL" id="QDU75550.1"/>
    </source>
</evidence>
<dbReference type="Pfam" id="PF07596">
    <property type="entry name" value="SBP_bac_10"/>
    <property type="match status" value="1"/>
</dbReference>
<keyword evidence="1" id="KW-0472">Membrane</keyword>
<dbReference type="PANTHER" id="PTHR30093">
    <property type="entry name" value="GENERAL SECRETION PATHWAY PROTEIN G"/>
    <property type="match status" value="1"/>
</dbReference>
<name>A0A518C8L5_9BACT</name>
<keyword evidence="1" id="KW-0812">Transmembrane</keyword>
<gene>
    <name evidence="3" type="ORF">Pan97_25830</name>
</gene>
<dbReference type="Gene3D" id="3.30.700.10">
    <property type="entry name" value="Glycoprotein, Type 4 Pilin"/>
    <property type="match status" value="1"/>
</dbReference>
<dbReference type="InterPro" id="IPR011453">
    <property type="entry name" value="DUF1559"/>
</dbReference>
<keyword evidence="4" id="KW-1185">Reference proteome</keyword>
<evidence type="ECO:0000313" key="4">
    <source>
        <dbReference type="Proteomes" id="UP000318626"/>
    </source>
</evidence>
<sequence>MKRDVLASRRSFSPQRGFTLVELLVVIAIIGVLIALLLPAVQQAREAARRMQCSNNLKQIGLALHNFHDTYGNLPPGGSRTGHGGYTWGTFILPFIEQPAVWDAILEESGNYPPDPTGKSGSIYCGCHQYGVWTTPGPEATVLEAFICPSDTLAEVRPGSDMGHQCGKANYAGSLGHGHGSDNGFFNRFITSIRSLRDVTDGLSNTIAIGEAGGGRLAGAPDGENPTYPVWAGSPKGGSGTALTHWGPLREAWHGVPINLSNGGGPAGDPASWDKGFGSLHPGGAMFLFGDGSVHFLAETINLDAYDNLGQMNDGEVVGNY</sequence>
<dbReference type="SUPFAM" id="SSF54523">
    <property type="entry name" value="Pili subunits"/>
    <property type="match status" value="1"/>
</dbReference>
<proteinExistence type="predicted"/>
<dbReference type="OrthoDB" id="240776at2"/>
<feature type="transmembrane region" description="Helical" evidence="1">
    <location>
        <begin position="20"/>
        <end position="41"/>
    </location>
</feature>
<dbReference type="PANTHER" id="PTHR30093:SF2">
    <property type="entry name" value="TYPE II SECRETION SYSTEM PROTEIN H"/>
    <property type="match status" value="1"/>
</dbReference>
<reference evidence="4" key="1">
    <citation type="submission" date="2019-02" db="EMBL/GenBank/DDBJ databases">
        <title>Deep-cultivation of Planctomycetes and their phenomic and genomic characterization uncovers novel biology.</title>
        <authorList>
            <person name="Wiegand S."/>
            <person name="Jogler M."/>
            <person name="Boedeker C."/>
            <person name="Pinto D."/>
            <person name="Vollmers J."/>
            <person name="Rivas-Marin E."/>
            <person name="Kohn T."/>
            <person name="Peeters S.H."/>
            <person name="Heuer A."/>
            <person name="Rast P."/>
            <person name="Oberbeckmann S."/>
            <person name="Bunk B."/>
            <person name="Jeske O."/>
            <person name="Meyerdierks A."/>
            <person name="Storesund J.E."/>
            <person name="Kallscheuer N."/>
            <person name="Luecker S."/>
            <person name="Lage O.M."/>
            <person name="Pohl T."/>
            <person name="Merkel B.J."/>
            <person name="Hornburger P."/>
            <person name="Mueller R.-W."/>
            <person name="Bruemmer F."/>
            <person name="Labrenz M."/>
            <person name="Spormann A.M."/>
            <person name="Op den Camp H."/>
            <person name="Overmann J."/>
            <person name="Amann R."/>
            <person name="Jetten M.S.M."/>
            <person name="Mascher T."/>
            <person name="Medema M.H."/>
            <person name="Devos D.P."/>
            <person name="Kaster A.-K."/>
            <person name="Ovreas L."/>
            <person name="Rohde M."/>
            <person name="Galperin M.Y."/>
            <person name="Jogler C."/>
        </authorList>
    </citation>
    <scope>NUCLEOTIDE SEQUENCE [LARGE SCALE GENOMIC DNA]</scope>
    <source>
        <strain evidence="4">Pan97</strain>
    </source>
</reference>
<feature type="domain" description="DUF1559" evidence="2">
    <location>
        <begin position="42"/>
        <end position="303"/>
    </location>
</feature>
<accession>A0A518C8L5</accession>
<evidence type="ECO:0000256" key="1">
    <source>
        <dbReference type="SAM" id="Phobius"/>
    </source>
</evidence>
<dbReference type="RefSeq" id="WP_144973016.1">
    <property type="nucleotide sequence ID" value="NZ_CP036289.1"/>
</dbReference>
<organism evidence="3 4">
    <name type="scientific">Bremerella volcania</name>
    <dbReference type="NCBI Taxonomy" id="2527984"/>
    <lineage>
        <taxon>Bacteria</taxon>
        <taxon>Pseudomonadati</taxon>
        <taxon>Planctomycetota</taxon>
        <taxon>Planctomycetia</taxon>
        <taxon>Pirellulales</taxon>
        <taxon>Pirellulaceae</taxon>
        <taxon>Bremerella</taxon>
    </lineage>
</organism>
<dbReference type="InterPro" id="IPR045584">
    <property type="entry name" value="Pilin-like"/>
</dbReference>
<dbReference type="NCBIfam" id="TIGR02532">
    <property type="entry name" value="IV_pilin_GFxxxE"/>
    <property type="match status" value="1"/>
</dbReference>
<evidence type="ECO:0000259" key="2">
    <source>
        <dbReference type="Pfam" id="PF07596"/>
    </source>
</evidence>
<dbReference type="NCBIfam" id="TIGR04294">
    <property type="entry name" value="pre_pil_HX9DG"/>
    <property type="match status" value="1"/>
</dbReference>
<dbReference type="KEGG" id="bvo:Pan97_25830"/>
<dbReference type="AlphaFoldDB" id="A0A518C8L5"/>
<protein>
    <submittedName>
        <fullName evidence="3">Putative major pilin subunit</fullName>
    </submittedName>
</protein>